<dbReference type="EMBL" id="FUYJ01000001">
    <property type="protein sequence ID" value="SKA91072.1"/>
    <property type="molecule type" value="Genomic_DNA"/>
</dbReference>
<sequence>MEKPPASCSRIIKKQICFSPCSPIYVIIWYCNCTISITRNTLYAWNYPNEIIVTGLCVLYRDSKKQKSNHLRLVSCHLEFHFSTIQYNEYANSSFYNDSTPTKPATQGLSSYSTYVSCLSSRYTWSIVPPPRHSCP</sequence>
<dbReference type="Proteomes" id="UP000190042">
    <property type="component" value="Unassembled WGS sequence"/>
</dbReference>
<dbReference type="AlphaFoldDB" id="A0A1T4XNG7"/>
<proteinExistence type="predicted"/>
<accession>A0A1T4XNG7</accession>
<reference evidence="2" key="1">
    <citation type="submission" date="2017-02" db="EMBL/GenBank/DDBJ databases">
        <authorList>
            <person name="Varghese N."/>
            <person name="Submissions S."/>
        </authorList>
    </citation>
    <scope>NUCLEOTIDE SEQUENCE [LARGE SCALE GENOMIC DNA]</scope>
    <source>
        <strain evidence="2">DSM 23966</strain>
    </source>
</reference>
<keyword evidence="2" id="KW-1185">Reference proteome</keyword>
<name>A0A1T4XNG7_9BACL</name>
<gene>
    <name evidence="1" type="ORF">SAMN04244570_1083</name>
</gene>
<evidence type="ECO:0000313" key="2">
    <source>
        <dbReference type="Proteomes" id="UP000190042"/>
    </source>
</evidence>
<protein>
    <submittedName>
        <fullName evidence="1">Uncharacterized protein</fullName>
    </submittedName>
</protein>
<organism evidence="1 2">
    <name type="scientific">Sporosarcina newyorkensis</name>
    <dbReference type="NCBI Taxonomy" id="759851"/>
    <lineage>
        <taxon>Bacteria</taxon>
        <taxon>Bacillati</taxon>
        <taxon>Bacillota</taxon>
        <taxon>Bacilli</taxon>
        <taxon>Bacillales</taxon>
        <taxon>Caryophanaceae</taxon>
        <taxon>Sporosarcina</taxon>
    </lineage>
</organism>
<evidence type="ECO:0000313" key="1">
    <source>
        <dbReference type="EMBL" id="SKA91072.1"/>
    </source>
</evidence>